<name>A0A2T0ME61_9ACTN</name>
<protein>
    <recommendedName>
        <fullName evidence="4">CU044_5270 family protein</fullName>
    </recommendedName>
</protein>
<proteinExistence type="predicted"/>
<keyword evidence="1" id="KW-0812">Transmembrane</keyword>
<sequence length="354" mass="37525">MREFQFIDEVMPDVPAASPEQLAAARARVFGAVRETHPATVRRVRQAGGVRRGGPGLMAVLAAAAVVLVITIMVVAVPKPGEESAVSPVQGVLGAAADRLAAQPPATGGYWRLETQEVSLTKDAAKGYPVQERGNNVLVIGRDGHRYTWYEAVSAAPYGPAAERAWKKAGSPKLCPARGCDPNGRFYARHELDQALKLADGLTPTLGELLALPQEAAALRARLLESYPAGSALSRDQWLVGAGVKLVAQTPATPGTRAAGYRMLAALPGADVIDEAGDVLGRQGLIVQFPPARDAVQIQLVIDKRSGEALAVQEVAPHPSLSEKTVWLAVIIKRPYWTDVRPVVPPGCRAGCTR</sequence>
<comment type="caution">
    <text evidence="2">The sequence shown here is derived from an EMBL/GenBank/DDBJ whole genome shotgun (WGS) entry which is preliminary data.</text>
</comment>
<dbReference type="Proteomes" id="UP000238312">
    <property type="component" value="Unassembled WGS sequence"/>
</dbReference>
<dbReference type="InterPro" id="IPR047789">
    <property type="entry name" value="CU044_5270-like"/>
</dbReference>
<organism evidence="2 3">
    <name type="scientific">Nonomuraea fuscirosea</name>
    <dbReference type="NCBI Taxonomy" id="1291556"/>
    <lineage>
        <taxon>Bacteria</taxon>
        <taxon>Bacillati</taxon>
        <taxon>Actinomycetota</taxon>
        <taxon>Actinomycetes</taxon>
        <taxon>Streptosporangiales</taxon>
        <taxon>Streptosporangiaceae</taxon>
        <taxon>Nonomuraea</taxon>
    </lineage>
</organism>
<dbReference type="OrthoDB" id="3472748at2"/>
<feature type="transmembrane region" description="Helical" evidence="1">
    <location>
        <begin position="56"/>
        <end position="77"/>
    </location>
</feature>
<dbReference type="EMBL" id="PVNG01000025">
    <property type="protein sequence ID" value="PRX55835.1"/>
    <property type="molecule type" value="Genomic_DNA"/>
</dbReference>
<dbReference type="NCBIfam" id="NF038083">
    <property type="entry name" value="CU044_5270_fam"/>
    <property type="match status" value="1"/>
</dbReference>
<evidence type="ECO:0000313" key="3">
    <source>
        <dbReference type="Proteomes" id="UP000238312"/>
    </source>
</evidence>
<keyword evidence="3" id="KW-1185">Reference proteome</keyword>
<evidence type="ECO:0000256" key="1">
    <source>
        <dbReference type="SAM" id="Phobius"/>
    </source>
</evidence>
<gene>
    <name evidence="2" type="ORF">B0I32_12555</name>
</gene>
<accession>A0A2T0ME61</accession>
<dbReference type="AlphaFoldDB" id="A0A2T0ME61"/>
<dbReference type="RefSeq" id="WP_106249980.1">
    <property type="nucleotide sequence ID" value="NZ_PVNG01000025.1"/>
</dbReference>
<reference evidence="2 3" key="1">
    <citation type="submission" date="2018-03" db="EMBL/GenBank/DDBJ databases">
        <title>Genomic Encyclopedia of Type Strains, Phase III (KMG-III): the genomes of soil and plant-associated and newly described type strains.</title>
        <authorList>
            <person name="Whitman W."/>
        </authorList>
    </citation>
    <scope>NUCLEOTIDE SEQUENCE [LARGE SCALE GENOMIC DNA]</scope>
    <source>
        <strain evidence="2 3">CGMCC 4.7104</strain>
    </source>
</reference>
<evidence type="ECO:0008006" key="4">
    <source>
        <dbReference type="Google" id="ProtNLM"/>
    </source>
</evidence>
<keyword evidence="1" id="KW-1133">Transmembrane helix</keyword>
<keyword evidence="1" id="KW-0472">Membrane</keyword>
<evidence type="ECO:0000313" key="2">
    <source>
        <dbReference type="EMBL" id="PRX55835.1"/>
    </source>
</evidence>